<comment type="caution">
    <text evidence="2">The sequence shown here is derived from an EMBL/GenBank/DDBJ whole genome shotgun (WGS) entry which is preliminary data.</text>
</comment>
<evidence type="ECO:0000313" key="2">
    <source>
        <dbReference type="EMBL" id="OGZ41475.1"/>
    </source>
</evidence>
<keyword evidence="1" id="KW-0812">Transmembrane</keyword>
<proteinExistence type="predicted"/>
<feature type="transmembrane region" description="Helical" evidence="1">
    <location>
        <begin position="53"/>
        <end position="75"/>
    </location>
</feature>
<protein>
    <submittedName>
        <fullName evidence="2">Uncharacterized protein</fullName>
    </submittedName>
</protein>
<gene>
    <name evidence="2" type="ORF">A2W41_04530</name>
</gene>
<name>A0A1G2FTR2_9BACT</name>
<keyword evidence="1" id="KW-0472">Membrane</keyword>
<accession>A0A1G2FTR2</accession>
<dbReference type="EMBL" id="MHNI01000029">
    <property type="protein sequence ID" value="OGZ41475.1"/>
    <property type="molecule type" value="Genomic_DNA"/>
</dbReference>
<dbReference type="Proteomes" id="UP000176700">
    <property type="component" value="Unassembled WGS sequence"/>
</dbReference>
<dbReference type="AlphaFoldDB" id="A0A1G2FTR2"/>
<evidence type="ECO:0000256" key="1">
    <source>
        <dbReference type="SAM" id="Phobius"/>
    </source>
</evidence>
<organism evidence="2 3">
    <name type="scientific">Candidatus Ryanbacteria bacterium RIFCSPHIGHO2_01_45_13</name>
    <dbReference type="NCBI Taxonomy" id="1802112"/>
    <lineage>
        <taxon>Bacteria</taxon>
        <taxon>Candidatus Ryaniibacteriota</taxon>
    </lineage>
</organism>
<feature type="transmembrane region" description="Helical" evidence="1">
    <location>
        <begin position="87"/>
        <end position="108"/>
    </location>
</feature>
<sequence>MKNFFLAKPALTAAAVVGFLFVAPLPFMAYINRYHSEPFYSFLSSFPGIGELNFSPLFLLMWFPIGAFVAALLMLRKDVNGKQKMSTTNSIAIITILLIIFLVLFTMLG</sequence>
<reference evidence="2 3" key="1">
    <citation type="journal article" date="2016" name="Nat. Commun.">
        <title>Thousands of microbial genomes shed light on interconnected biogeochemical processes in an aquifer system.</title>
        <authorList>
            <person name="Anantharaman K."/>
            <person name="Brown C.T."/>
            <person name="Hug L.A."/>
            <person name="Sharon I."/>
            <person name="Castelle C.J."/>
            <person name="Probst A.J."/>
            <person name="Thomas B.C."/>
            <person name="Singh A."/>
            <person name="Wilkins M.J."/>
            <person name="Karaoz U."/>
            <person name="Brodie E.L."/>
            <person name="Williams K.H."/>
            <person name="Hubbard S.S."/>
            <person name="Banfield J.F."/>
        </authorList>
    </citation>
    <scope>NUCLEOTIDE SEQUENCE [LARGE SCALE GENOMIC DNA]</scope>
</reference>
<keyword evidence="1" id="KW-1133">Transmembrane helix</keyword>
<evidence type="ECO:0000313" key="3">
    <source>
        <dbReference type="Proteomes" id="UP000176700"/>
    </source>
</evidence>